<evidence type="ECO:0000313" key="4">
    <source>
        <dbReference type="Proteomes" id="UP000823775"/>
    </source>
</evidence>
<evidence type="ECO:0000256" key="2">
    <source>
        <dbReference type="SAM" id="Phobius"/>
    </source>
</evidence>
<organism evidence="3 4">
    <name type="scientific">Datura stramonium</name>
    <name type="common">Jimsonweed</name>
    <name type="synonym">Common thornapple</name>
    <dbReference type="NCBI Taxonomy" id="4076"/>
    <lineage>
        <taxon>Eukaryota</taxon>
        <taxon>Viridiplantae</taxon>
        <taxon>Streptophyta</taxon>
        <taxon>Embryophyta</taxon>
        <taxon>Tracheophyta</taxon>
        <taxon>Spermatophyta</taxon>
        <taxon>Magnoliopsida</taxon>
        <taxon>eudicotyledons</taxon>
        <taxon>Gunneridae</taxon>
        <taxon>Pentapetalae</taxon>
        <taxon>asterids</taxon>
        <taxon>lamiids</taxon>
        <taxon>Solanales</taxon>
        <taxon>Solanaceae</taxon>
        <taxon>Solanoideae</taxon>
        <taxon>Datureae</taxon>
        <taxon>Datura</taxon>
    </lineage>
</organism>
<feature type="transmembrane region" description="Helical" evidence="2">
    <location>
        <begin position="74"/>
        <end position="97"/>
    </location>
</feature>
<gene>
    <name evidence="3" type="ORF">HAX54_051622</name>
</gene>
<keyword evidence="4" id="KW-1185">Reference proteome</keyword>
<dbReference type="InterPro" id="IPR036259">
    <property type="entry name" value="MFS_trans_sf"/>
</dbReference>
<comment type="caution">
    <text evidence="3">The sequence shown here is derived from an EMBL/GenBank/DDBJ whole genome shotgun (WGS) entry which is preliminary data.</text>
</comment>
<evidence type="ECO:0000256" key="1">
    <source>
        <dbReference type="ARBA" id="ARBA00044504"/>
    </source>
</evidence>
<keyword evidence="2" id="KW-1133">Transmembrane helix</keyword>
<keyword evidence="2" id="KW-0472">Membrane</keyword>
<keyword evidence="2" id="KW-0812">Transmembrane</keyword>
<dbReference type="Gene3D" id="1.20.1250.20">
    <property type="entry name" value="MFS general substrate transporter like domains"/>
    <property type="match status" value="1"/>
</dbReference>
<protein>
    <submittedName>
        <fullName evidence="3">Uncharacterized protein</fullName>
    </submittedName>
</protein>
<dbReference type="Proteomes" id="UP000823775">
    <property type="component" value="Unassembled WGS sequence"/>
</dbReference>
<dbReference type="PANTHER" id="PTHR11654">
    <property type="entry name" value="OLIGOPEPTIDE TRANSPORTER-RELATED"/>
    <property type="match status" value="1"/>
</dbReference>
<dbReference type="EMBL" id="JACEIK010009218">
    <property type="protein sequence ID" value="MCE3052122.1"/>
    <property type="molecule type" value="Genomic_DNA"/>
</dbReference>
<evidence type="ECO:0000313" key="3">
    <source>
        <dbReference type="EMBL" id="MCE3052122.1"/>
    </source>
</evidence>
<feature type="transmembrane region" description="Helical" evidence="2">
    <location>
        <begin position="29"/>
        <end position="54"/>
    </location>
</feature>
<name>A0ABS8WPX2_DATST</name>
<reference evidence="3 4" key="1">
    <citation type="journal article" date="2021" name="BMC Genomics">
        <title>Datura genome reveals duplications of psychoactive alkaloid biosynthetic genes and high mutation rate following tissue culture.</title>
        <authorList>
            <person name="Rajewski A."/>
            <person name="Carter-House D."/>
            <person name="Stajich J."/>
            <person name="Litt A."/>
        </authorList>
    </citation>
    <scope>NUCLEOTIDE SEQUENCE [LARGE SCALE GENOMIC DNA]</scope>
    <source>
        <strain evidence="3">AR-01</strain>
    </source>
</reference>
<sequence length="131" mass="14340">MEVDRSRKRGTQEIETFEKLGTIGTSSNLLVYLTTVFNMKSITAINLLIGLSKIAFWDPHLAFSSDTLFNIDTVLIRLTSSFTGMLFLTLTAAISKLHPPKCGTAENSICLGPTTGQLAFLLCGFVFSNWG</sequence>
<accession>A0ABS8WPX2</accession>
<proteinExistence type="inferred from homology"/>
<comment type="similarity">
    <text evidence="1">Belongs to the major facilitator superfamily. Phosphate:H(+) symporter (TC 2.A.1.9) family.</text>
</comment>
<feature type="transmembrane region" description="Helical" evidence="2">
    <location>
        <begin position="109"/>
        <end position="130"/>
    </location>
</feature>